<dbReference type="Gene3D" id="3.90.1300.10">
    <property type="entry name" value="Amidase signature (AS) domain"/>
    <property type="match status" value="1"/>
</dbReference>
<gene>
    <name evidence="3" type="ORF">EOK75_15040</name>
</gene>
<protein>
    <submittedName>
        <fullName evidence="3">Amidase</fullName>
    </submittedName>
</protein>
<dbReference type="Pfam" id="PF01425">
    <property type="entry name" value="Amidase"/>
    <property type="match status" value="1"/>
</dbReference>
<dbReference type="Proteomes" id="UP000298631">
    <property type="component" value="Plasmid unnamed1"/>
</dbReference>
<dbReference type="PANTHER" id="PTHR11895">
    <property type="entry name" value="TRANSAMIDASE"/>
    <property type="match status" value="1"/>
</dbReference>
<accession>A0A4V1E169</accession>
<dbReference type="OrthoDB" id="9777859at2"/>
<dbReference type="AlphaFoldDB" id="A0A4V1E169"/>
<dbReference type="InterPro" id="IPR000120">
    <property type="entry name" value="Amidase"/>
</dbReference>
<feature type="domain" description="Amidase" evidence="2">
    <location>
        <begin position="29"/>
        <end position="424"/>
    </location>
</feature>
<dbReference type="KEGG" id="pseb:EOK75_15040"/>
<dbReference type="RefSeq" id="WP_137194900.1">
    <property type="nucleotide sequence ID" value="NZ_CP039965.1"/>
</dbReference>
<proteinExistence type="predicted"/>
<dbReference type="InterPro" id="IPR023631">
    <property type="entry name" value="Amidase_dom"/>
</dbReference>
<dbReference type="GO" id="GO:0003824">
    <property type="term" value="F:catalytic activity"/>
    <property type="evidence" value="ECO:0007669"/>
    <property type="project" value="InterPro"/>
</dbReference>
<evidence type="ECO:0000313" key="4">
    <source>
        <dbReference type="Proteomes" id="UP000298631"/>
    </source>
</evidence>
<organism evidence="3 4">
    <name type="scientific">Pseudorhodobacter turbinis</name>
    <dbReference type="NCBI Taxonomy" id="2500533"/>
    <lineage>
        <taxon>Bacteria</taxon>
        <taxon>Pseudomonadati</taxon>
        <taxon>Pseudomonadota</taxon>
        <taxon>Alphaproteobacteria</taxon>
        <taxon>Rhodobacterales</taxon>
        <taxon>Paracoccaceae</taxon>
        <taxon>Pseudorhodobacter</taxon>
    </lineage>
</organism>
<dbReference type="PANTHER" id="PTHR11895:SF151">
    <property type="entry name" value="GLUTAMYL-TRNA(GLN) AMIDOTRANSFERASE SUBUNIT A"/>
    <property type="match status" value="1"/>
</dbReference>
<dbReference type="InterPro" id="IPR036928">
    <property type="entry name" value="AS_sf"/>
</dbReference>
<evidence type="ECO:0000313" key="3">
    <source>
        <dbReference type="EMBL" id="QCO57094.1"/>
    </source>
</evidence>
<keyword evidence="3" id="KW-0614">Plasmid</keyword>
<dbReference type="EMBL" id="CP039965">
    <property type="protein sequence ID" value="QCO57094.1"/>
    <property type="molecule type" value="Genomic_DNA"/>
</dbReference>
<keyword evidence="4" id="KW-1185">Reference proteome</keyword>
<name>A0A4V1E169_9RHOB</name>
<evidence type="ECO:0000259" key="2">
    <source>
        <dbReference type="Pfam" id="PF01425"/>
    </source>
</evidence>
<sequence length="441" mass="46405">MGIDRTYTDALALRDALAKGETSVADTAEGYLTRITAVEPDIGAFAWYDADHIRRQAEAMDNMRQAGRPIGPLHGVPVALKDVIDTARIPTENGTPLDAGRVPRIDADLVKRLKSAGALIMGKTVSTELAFMQPSTTRNPHDPNRTPGGSSSGSAAAVSAGMVPLAVGTQTGGSVIRPASFCGTTGFKPTFGAISTQGALVQSPSLDTMGVFARTPREAALICDVLFAPEQNGVPVPPPGLLRTVMAGAPLPPIFACLQMPGSERADPQTLAAIAELGAALGEQAFDITLPDLFAKAEAERRRINLAEMARCYHAYATRGGLSEAITEAIAEGNTILARDYIAALDWPKLLNAMLDEVFQRCDAILCPAALGPAPGRETTGDPRFNGIWTLCGTPAVTIPILEVDGMPLGVQLIGPRGGDARLLRTAQWLYDWIDTAGETA</sequence>
<reference evidence="3 4" key="1">
    <citation type="submission" date="2019-05" db="EMBL/GenBank/DDBJ databases">
        <title>Pseudorhodobacter turbinis sp. nov., isolated from the gut of the Korean turban shell.</title>
        <authorList>
            <person name="Jeong Y.-S."/>
            <person name="Kang W.-R."/>
            <person name="Bae J.-W."/>
        </authorList>
    </citation>
    <scope>NUCLEOTIDE SEQUENCE [LARGE SCALE GENOMIC DNA]</scope>
    <source>
        <strain evidence="3 4">S12M18</strain>
        <plasmid evidence="3 4">unnamed1</plasmid>
    </source>
</reference>
<feature type="region of interest" description="Disordered" evidence="1">
    <location>
        <begin position="133"/>
        <end position="156"/>
    </location>
</feature>
<geneLocation type="plasmid" evidence="3 4">
    <name>unnamed1</name>
</geneLocation>
<dbReference type="SUPFAM" id="SSF75304">
    <property type="entry name" value="Amidase signature (AS) enzymes"/>
    <property type="match status" value="1"/>
</dbReference>
<evidence type="ECO:0000256" key="1">
    <source>
        <dbReference type="SAM" id="MobiDB-lite"/>
    </source>
</evidence>